<keyword evidence="12" id="KW-0106">Calcium</keyword>
<evidence type="ECO:0000313" key="23">
    <source>
        <dbReference type="Proteomes" id="UP000801492"/>
    </source>
</evidence>
<dbReference type="InterPro" id="IPR013098">
    <property type="entry name" value="Ig_I-set"/>
</dbReference>
<feature type="domain" description="Ig-like" evidence="20">
    <location>
        <begin position="541"/>
        <end position="628"/>
    </location>
</feature>
<evidence type="ECO:0000256" key="13">
    <source>
        <dbReference type="ARBA" id="ARBA00022842"/>
    </source>
</evidence>
<keyword evidence="23" id="KW-1185">Reference proteome</keyword>
<dbReference type="CDD" id="cd00096">
    <property type="entry name" value="Ig"/>
    <property type="match status" value="1"/>
</dbReference>
<keyword evidence="13" id="KW-0460">Magnesium</keyword>
<keyword evidence="16" id="KW-0539">Nucleus</keyword>
<feature type="domain" description="Fibronectin type-III" evidence="21">
    <location>
        <begin position="744"/>
        <end position="839"/>
    </location>
</feature>
<feature type="domain" description="Ig-like" evidence="20">
    <location>
        <begin position="631"/>
        <end position="721"/>
    </location>
</feature>
<reference evidence="22" key="1">
    <citation type="submission" date="2019-08" db="EMBL/GenBank/DDBJ databases">
        <title>The genome of the North American firefly Photinus pyralis.</title>
        <authorList>
            <consortium name="Photinus pyralis genome working group"/>
            <person name="Fallon T.R."/>
            <person name="Sander Lower S.E."/>
            <person name="Weng J.-K."/>
        </authorList>
    </citation>
    <scope>NUCLEOTIDE SEQUENCE</scope>
    <source>
        <strain evidence="22">TRF0915ILg1</strain>
        <tissue evidence="22">Whole body</tissue>
    </source>
</reference>
<keyword evidence="17" id="KW-0393">Immunoglobulin domain</keyword>
<dbReference type="SMART" id="SM00408">
    <property type="entry name" value="IGc2"/>
    <property type="match status" value="7"/>
</dbReference>
<dbReference type="OrthoDB" id="2152335at2759"/>
<feature type="domain" description="Fibronectin type-III" evidence="21">
    <location>
        <begin position="441"/>
        <end position="537"/>
    </location>
</feature>
<name>A0A8K0D0M2_IGNLU</name>
<dbReference type="CDD" id="cd00063">
    <property type="entry name" value="FN3"/>
    <property type="match status" value="5"/>
</dbReference>
<dbReference type="GO" id="GO:0005634">
    <property type="term" value="C:nucleus"/>
    <property type="evidence" value="ECO:0007669"/>
    <property type="project" value="UniProtKB-SubCell"/>
</dbReference>
<sequence length="1234" mass="139493">MLVLECETSHTVSTKWFHNNKEVSGMDHRVVIQEGRTHKLVIKKSTLNDAGSYKCTVKNQKTESNVIVKETKPEFIRKLQDYEVTERECAILEVEVSSDTADVVWKKEGQPIATTDEKFKLEKDGGVRKLIIRSTSIHDEGEYTCALPDDQCSAEVTVVELPPEIITKMVDQTVTKGEKAMFEIELTKGDALVRWFKDGKELQFSEHIQLSIDGKRQKLKIYNTEMEDAGVYSCQVGNQKSSAKLTVKQPPLRFIREPPDPTMAPLDSDATFVVELNRSDVEVEWLRRGRIIEDSAKYTILSDKAVKKLIVHNVRHEDEVEYSCRVEDLITTSKLKVEVIETPPKLFLDDDKKVYKIKNGENITFTVKYTGTPTPQQQWYANETLVLPNRRFQPTIDEENVTLTIRRVEPEDGGKYTIKLRNSSGEASADLTLIVLDVPSKPGTPELVEVTDTSITLHWKAPESDGNTPITNYIIEYHDRETSRWTKTTETITSTTHKITTVETSKEYTFRVTAVNEVGPSKPSDESDYFLIVTPTAKEAPTILESLKNVSIGLKQELRLSCVITGNPKPEITWFKDGKVIKSRMITYENHVAKYVISETTDTTSGIYTVKAHNMMGTAETSCEVVVQEKPTLRVDESLVDQMLRVDEQWKVILKFTGYPQPDITWKRNGKVMTSTKHTYYYSDESSTTIVIYTLERDDTATYTVIAENSAGSAERELKLRVVDDLIPKEKIAEESTAFDKPSPPEGPMLIKDIEKQSATISWNPPLDDGGLEITKYLIEKYEIASMTWTKVADVEKTVTSYTVQDLQTNAEYMFRVYAQNAIGKSEPLESKTVSIKSTLKVPSPPRAPLEVSGMTATSFTIKWQPSSSDGGSPIIEYIVEMKEANRRVYRKLGSTKGSVTNFAVNYLETGLGYNFKITAKNAVGLSEPFIPDDTITAGSRLRVKYEFSINDETLYCLLGIFPPTKLHTPTPPSCPLNLRVTETTSKSATIVWETPESDGGAEITSYVIEKKLEYMPSWERVATIGSSRLQYTFENLREKTEYVFRVFAENSIGLSQPATTNTVHLRRHATVPSPPTAPLEIRTIGPNAIVIAWGIPESDGGAPLEGYNIAIKDTKKTMWMEVGRVAVPIQKFTIRDLQEDHEYLIRIFARNEIGLSDPLESDEPFKVLPSTDADAEEFKEVTDREPTSYSTTTTSWLRENNMDADIYSYARGRLLQRNEYFFKIWCYADELFK</sequence>
<evidence type="ECO:0000256" key="10">
    <source>
        <dbReference type="ARBA" id="ARBA00022737"/>
    </source>
</evidence>
<keyword evidence="9" id="KW-0479">Metal-binding</keyword>
<feature type="domain" description="Ig-like" evidence="20">
    <location>
        <begin position="163"/>
        <end position="246"/>
    </location>
</feature>
<evidence type="ECO:0000256" key="7">
    <source>
        <dbReference type="ARBA" id="ARBA00022527"/>
    </source>
</evidence>
<dbReference type="Pfam" id="PF00041">
    <property type="entry name" value="fn3"/>
    <property type="match status" value="5"/>
</dbReference>
<dbReference type="PROSITE" id="PS50835">
    <property type="entry name" value="IG_LIKE"/>
    <property type="match status" value="7"/>
</dbReference>
<dbReference type="InterPro" id="IPR003599">
    <property type="entry name" value="Ig_sub"/>
</dbReference>
<comment type="similarity">
    <text evidence="4">Belongs to the protein kinase superfamily. CAMK Ser/Thr protein kinase family.</text>
</comment>
<feature type="domain" description="Ig-like" evidence="20">
    <location>
        <begin position="73"/>
        <end position="157"/>
    </location>
</feature>
<evidence type="ECO:0000313" key="22">
    <source>
        <dbReference type="EMBL" id="KAF2894996.1"/>
    </source>
</evidence>
<evidence type="ECO:0000256" key="3">
    <source>
        <dbReference type="ARBA" id="ARBA00004496"/>
    </source>
</evidence>
<organism evidence="22 23">
    <name type="scientific">Ignelater luminosus</name>
    <name type="common">Cucubano</name>
    <name type="synonym">Pyrophorus luminosus</name>
    <dbReference type="NCBI Taxonomy" id="2038154"/>
    <lineage>
        <taxon>Eukaryota</taxon>
        <taxon>Metazoa</taxon>
        <taxon>Ecdysozoa</taxon>
        <taxon>Arthropoda</taxon>
        <taxon>Hexapoda</taxon>
        <taxon>Insecta</taxon>
        <taxon>Pterygota</taxon>
        <taxon>Neoptera</taxon>
        <taxon>Endopterygota</taxon>
        <taxon>Coleoptera</taxon>
        <taxon>Polyphaga</taxon>
        <taxon>Elateriformia</taxon>
        <taxon>Elateroidea</taxon>
        <taxon>Elateridae</taxon>
        <taxon>Agrypninae</taxon>
        <taxon>Pyrophorini</taxon>
        <taxon>Ignelater</taxon>
    </lineage>
</organism>
<evidence type="ECO:0000259" key="20">
    <source>
        <dbReference type="PROSITE" id="PS50835"/>
    </source>
</evidence>
<keyword evidence="14" id="KW-0112">Calmodulin-binding</keyword>
<dbReference type="SMART" id="SM00409">
    <property type="entry name" value="IG"/>
    <property type="match status" value="7"/>
</dbReference>
<comment type="catalytic activity">
    <reaction evidence="18">
        <text>L-threonyl-[protein] + ATP = O-phospho-L-threonyl-[protein] + ADP + H(+)</text>
        <dbReference type="Rhea" id="RHEA:46608"/>
        <dbReference type="Rhea" id="RHEA-COMP:11060"/>
        <dbReference type="Rhea" id="RHEA-COMP:11605"/>
        <dbReference type="ChEBI" id="CHEBI:15378"/>
        <dbReference type="ChEBI" id="CHEBI:30013"/>
        <dbReference type="ChEBI" id="CHEBI:30616"/>
        <dbReference type="ChEBI" id="CHEBI:61977"/>
        <dbReference type="ChEBI" id="CHEBI:456216"/>
        <dbReference type="EC" id="2.7.11.1"/>
    </reaction>
</comment>
<evidence type="ECO:0000256" key="1">
    <source>
        <dbReference type="ARBA" id="ARBA00001946"/>
    </source>
</evidence>
<dbReference type="FunFam" id="2.60.40.10:FF:000003">
    <property type="entry name" value="Titin isoform E"/>
    <property type="match status" value="1"/>
</dbReference>
<feature type="domain" description="Fibronectin type-III" evidence="21">
    <location>
        <begin position="845"/>
        <end position="941"/>
    </location>
</feature>
<evidence type="ECO:0000256" key="19">
    <source>
        <dbReference type="ARBA" id="ARBA00048679"/>
    </source>
</evidence>
<dbReference type="FunFam" id="2.60.40.10:FF:000107">
    <property type="entry name" value="Myosin, light chain kinase a"/>
    <property type="match status" value="1"/>
</dbReference>
<dbReference type="InterPro" id="IPR003961">
    <property type="entry name" value="FN3_dom"/>
</dbReference>
<evidence type="ECO:0000256" key="9">
    <source>
        <dbReference type="ARBA" id="ARBA00022723"/>
    </source>
</evidence>
<keyword evidence="8" id="KW-0808">Transferase</keyword>
<dbReference type="PANTHER" id="PTHR13817:SF151">
    <property type="entry name" value="TITIN"/>
    <property type="match status" value="1"/>
</dbReference>
<dbReference type="AlphaFoldDB" id="A0A8K0D0M2"/>
<keyword evidence="6" id="KW-0963">Cytoplasm</keyword>
<dbReference type="InterPro" id="IPR036179">
    <property type="entry name" value="Ig-like_dom_sf"/>
</dbReference>
<dbReference type="GO" id="GO:0030154">
    <property type="term" value="P:cell differentiation"/>
    <property type="evidence" value="ECO:0007669"/>
    <property type="project" value="UniProtKB-ARBA"/>
</dbReference>
<dbReference type="FunFam" id="2.60.40.10:FF:000056">
    <property type="entry name" value="twitchin isoform X4"/>
    <property type="match status" value="2"/>
</dbReference>
<evidence type="ECO:0000256" key="14">
    <source>
        <dbReference type="ARBA" id="ARBA00022860"/>
    </source>
</evidence>
<dbReference type="SUPFAM" id="SSF49265">
    <property type="entry name" value="Fibronectin type III"/>
    <property type="match status" value="3"/>
</dbReference>
<dbReference type="InterPro" id="IPR013783">
    <property type="entry name" value="Ig-like_fold"/>
</dbReference>
<evidence type="ECO:0000256" key="12">
    <source>
        <dbReference type="ARBA" id="ARBA00022837"/>
    </source>
</evidence>
<keyword evidence="15" id="KW-1015">Disulfide bond</keyword>
<feature type="domain" description="Ig-like" evidence="20">
    <location>
        <begin position="1"/>
        <end position="67"/>
    </location>
</feature>
<evidence type="ECO:0000256" key="4">
    <source>
        <dbReference type="ARBA" id="ARBA00006692"/>
    </source>
</evidence>
<dbReference type="GO" id="GO:0030017">
    <property type="term" value="C:sarcomere"/>
    <property type="evidence" value="ECO:0007669"/>
    <property type="project" value="UniProtKB-ARBA"/>
</dbReference>
<evidence type="ECO:0000256" key="2">
    <source>
        <dbReference type="ARBA" id="ARBA00004123"/>
    </source>
</evidence>
<dbReference type="FunFam" id="2.60.40.10:FF:000050">
    <property type="entry name" value="Titin isoform B"/>
    <property type="match status" value="2"/>
</dbReference>
<dbReference type="FunFam" id="2.60.40.10:FF:000031">
    <property type="entry name" value="Myosin-binding protein C, slow type"/>
    <property type="match status" value="2"/>
</dbReference>
<evidence type="ECO:0000256" key="15">
    <source>
        <dbReference type="ARBA" id="ARBA00023157"/>
    </source>
</evidence>
<comment type="catalytic activity">
    <reaction evidence="19">
        <text>L-seryl-[protein] + ATP = O-phospho-L-seryl-[protein] + ADP + H(+)</text>
        <dbReference type="Rhea" id="RHEA:17989"/>
        <dbReference type="Rhea" id="RHEA-COMP:9863"/>
        <dbReference type="Rhea" id="RHEA-COMP:11604"/>
        <dbReference type="ChEBI" id="CHEBI:15378"/>
        <dbReference type="ChEBI" id="CHEBI:29999"/>
        <dbReference type="ChEBI" id="CHEBI:30616"/>
        <dbReference type="ChEBI" id="CHEBI:83421"/>
        <dbReference type="ChEBI" id="CHEBI:456216"/>
        <dbReference type="EC" id="2.7.11.1"/>
    </reaction>
</comment>
<dbReference type="GO" id="GO:0005516">
    <property type="term" value="F:calmodulin binding"/>
    <property type="evidence" value="ECO:0007669"/>
    <property type="project" value="UniProtKB-KW"/>
</dbReference>
<evidence type="ECO:0000256" key="5">
    <source>
        <dbReference type="ARBA" id="ARBA00012513"/>
    </source>
</evidence>
<dbReference type="GO" id="GO:0004674">
    <property type="term" value="F:protein serine/threonine kinase activity"/>
    <property type="evidence" value="ECO:0007669"/>
    <property type="project" value="UniProtKB-KW"/>
</dbReference>
<feature type="domain" description="Fibronectin type-III" evidence="21">
    <location>
        <begin position="975"/>
        <end position="1069"/>
    </location>
</feature>
<dbReference type="Pfam" id="PF07679">
    <property type="entry name" value="I-set"/>
    <property type="match status" value="7"/>
</dbReference>
<keyword evidence="11" id="KW-0418">Kinase</keyword>
<evidence type="ECO:0000256" key="8">
    <source>
        <dbReference type="ARBA" id="ARBA00022679"/>
    </source>
</evidence>
<feature type="domain" description="Ig-like" evidence="20">
    <location>
        <begin position="250"/>
        <end position="336"/>
    </location>
</feature>
<dbReference type="InterPro" id="IPR007110">
    <property type="entry name" value="Ig-like_dom"/>
</dbReference>
<dbReference type="SUPFAM" id="SSF48726">
    <property type="entry name" value="Immunoglobulin"/>
    <property type="match status" value="7"/>
</dbReference>
<gene>
    <name evidence="22" type="ORF">ILUMI_11182</name>
</gene>
<dbReference type="PANTHER" id="PTHR13817">
    <property type="entry name" value="TITIN"/>
    <property type="match status" value="1"/>
</dbReference>
<accession>A0A8K0D0M2</accession>
<keyword evidence="10" id="KW-0677">Repeat</keyword>
<comment type="subcellular location">
    <subcellularLocation>
        <location evidence="3">Cytoplasm</location>
    </subcellularLocation>
    <subcellularLocation>
        <location evidence="2">Nucleus</location>
    </subcellularLocation>
</comment>
<dbReference type="Proteomes" id="UP000801492">
    <property type="component" value="Unassembled WGS sequence"/>
</dbReference>
<dbReference type="SMART" id="SM00060">
    <property type="entry name" value="FN3"/>
    <property type="match status" value="5"/>
</dbReference>
<evidence type="ECO:0000259" key="21">
    <source>
        <dbReference type="PROSITE" id="PS50853"/>
    </source>
</evidence>
<evidence type="ECO:0000256" key="17">
    <source>
        <dbReference type="ARBA" id="ARBA00023319"/>
    </source>
</evidence>
<proteinExistence type="inferred from homology"/>
<dbReference type="InterPro" id="IPR036116">
    <property type="entry name" value="FN3_sf"/>
</dbReference>
<comment type="cofactor">
    <cofactor evidence="1">
        <name>Mg(2+)</name>
        <dbReference type="ChEBI" id="CHEBI:18420"/>
    </cofactor>
</comment>
<dbReference type="PRINTS" id="PR00014">
    <property type="entry name" value="FNTYPEIII"/>
</dbReference>
<dbReference type="EMBL" id="VTPC01006383">
    <property type="protein sequence ID" value="KAF2894996.1"/>
    <property type="molecule type" value="Genomic_DNA"/>
</dbReference>
<dbReference type="PROSITE" id="PS50853">
    <property type="entry name" value="FN3"/>
    <property type="match status" value="5"/>
</dbReference>
<comment type="caution">
    <text evidence="22">The sequence shown here is derived from an EMBL/GenBank/DDBJ whole genome shotgun (WGS) entry which is preliminary data.</text>
</comment>
<keyword evidence="7" id="KW-0723">Serine/threonine-protein kinase</keyword>
<evidence type="ECO:0000256" key="6">
    <source>
        <dbReference type="ARBA" id="ARBA00022490"/>
    </source>
</evidence>
<feature type="domain" description="Fibronectin type-III" evidence="21">
    <location>
        <begin position="1075"/>
        <end position="1171"/>
    </location>
</feature>
<dbReference type="EC" id="2.7.11.1" evidence="5"/>
<evidence type="ECO:0000256" key="11">
    <source>
        <dbReference type="ARBA" id="ARBA00022777"/>
    </source>
</evidence>
<feature type="domain" description="Ig-like" evidence="20">
    <location>
        <begin position="344"/>
        <end position="432"/>
    </location>
</feature>
<dbReference type="InterPro" id="IPR003598">
    <property type="entry name" value="Ig_sub2"/>
</dbReference>
<dbReference type="GO" id="GO:0046872">
    <property type="term" value="F:metal ion binding"/>
    <property type="evidence" value="ECO:0007669"/>
    <property type="project" value="UniProtKB-KW"/>
</dbReference>
<dbReference type="Gene3D" id="2.60.40.10">
    <property type="entry name" value="Immunoglobulins"/>
    <property type="match status" value="12"/>
</dbReference>
<evidence type="ECO:0000256" key="18">
    <source>
        <dbReference type="ARBA" id="ARBA00047899"/>
    </source>
</evidence>
<dbReference type="InterPro" id="IPR050964">
    <property type="entry name" value="Striated_Muscle_Regulatory"/>
</dbReference>
<protein>
    <recommendedName>
        <fullName evidence="5">non-specific serine/threonine protein kinase</fullName>
        <ecNumber evidence="5">2.7.11.1</ecNumber>
    </recommendedName>
</protein>
<evidence type="ECO:0000256" key="16">
    <source>
        <dbReference type="ARBA" id="ARBA00023242"/>
    </source>
</evidence>
<dbReference type="GO" id="GO:0009653">
    <property type="term" value="P:anatomical structure morphogenesis"/>
    <property type="evidence" value="ECO:0007669"/>
    <property type="project" value="UniProtKB-ARBA"/>
</dbReference>